<reference evidence="1" key="1">
    <citation type="journal article" date="2019" name="bioRxiv">
        <title>The Genome of the Zebra Mussel, Dreissena polymorpha: A Resource for Invasive Species Research.</title>
        <authorList>
            <person name="McCartney M.A."/>
            <person name="Auch B."/>
            <person name="Kono T."/>
            <person name="Mallez S."/>
            <person name="Zhang Y."/>
            <person name="Obille A."/>
            <person name="Becker A."/>
            <person name="Abrahante J.E."/>
            <person name="Garbe J."/>
            <person name="Badalamenti J.P."/>
            <person name="Herman A."/>
            <person name="Mangelson H."/>
            <person name="Liachko I."/>
            <person name="Sullivan S."/>
            <person name="Sone E.D."/>
            <person name="Koren S."/>
            <person name="Silverstein K.A.T."/>
            <person name="Beckman K.B."/>
            <person name="Gohl D.M."/>
        </authorList>
    </citation>
    <scope>NUCLEOTIDE SEQUENCE</scope>
    <source>
        <strain evidence="1">Duluth1</strain>
        <tissue evidence="1">Whole animal</tissue>
    </source>
</reference>
<keyword evidence="2" id="KW-1185">Reference proteome</keyword>
<dbReference type="InterPro" id="IPR036084">
    <property type="entry name" value="Ser_inhib-like_sf"/>
</dbReference>
<name>A0A9D4EEA9_DREPO</name>
<accession>A0A9D4EEA9</accession>
<evidence type="ECO:0000313" key="2">
    <source>
        <dbReference type="Proteomes" id="UP000828390"/>
    </source>
</evidence>
<protein>
    <submittedName>
        <fullName evidence="1">Uncharacterized protein</fullName>
    </submittedName>
</protein>
<dbReference type="SUPFAM" id="SSF57567">
    <property type="entry name" value="Serine protease inhibitors"/>
    <property type="match status" value="1"/>
</dbReference>
<dbReference type="EMBL" id="JAIWYP010000009">
    <property type="protein sequence ID" value="KAH3777748.1"/>
    <property type="molecule type" value="Genomic_DNA"/>
</dbReference>
<comment type="caution">
    <text evidence="1">The sequence shown here is derived from an EMBL/GenBank/DDBJ whole genome shotgun (WGS) entry which is preliminary data.</text>
</comment>
<dbReference type="AlphaFoldDB" id="A0A9D4EEA9"/>
<dbReference type="Gene3D" id="2.10.25.10">
    <property type="entry name" value="Laminin"/>
    <property type="match status" value="1"/>
</dbReference>
<sequence>MVYRTNVPSCHRTCANVHTEMHESCYAMRDNWCTCPEGKYLQGDTCVFASECVCHKNGRTYNNGEKAKENCNEWFVLFLLYILFYQISI</sequence>
<evidence type="ECO:0000313" key="1">
    <source>
        <dbReference type="EMBL" id="KAH3777748.1"/>
    </source>
</evidence>
<organism evidence="1 2">
    <name type="scientific">Dreissena polymorpha</name>
    <name type="common">Zebra mussel</name>
    <name type="synonym">Mytilus polymorpha</name>
    <dbReference type="NCBI Taxonomy" id="45954"/>
    <lineage>
        <taxon>Eukaryota</taxon>
        <taxon>Metazoa</taxon>
        <taxon>Spiralia</taxon>
        <taxon>Lophotrochozoa</taxon>
        <taxon>Mollusca</taxon>
        <taxon>Bivalvia</taxon>
        <taxon>Autobranchia</taxon>
        <taxon>Heteroconchia</taxon>
        <taxon>Euheterodonta</taxon>
        <taxon>Imparidentia</taxon>
        <taxon>Neoheterodontei</taxon>
        <taxon>Myida</taxon>
        <taxon>Dreissenoidea</taxon>
        <taxon>Dreissenidae</taxon>
        <taxon>Dreissena</taxon>
    </lineage>
</organism>
<gene>
    <name evidence="1" type="ORF">DPMN_179196</name>
</gene>
<proteinExistence type="predicted"/>
<reference evidence="1" key="2">
    <citation type="submission" date="2020-11" db="EMBL/GenBank/DDBJ databases">
        <authorList>
            <person name="McCartney M.A."/>
            <person name="Auch B."/>
            <person name="Kono T."/>
            <person name="Mallez S."/>
            <person name="Becker A."/>
            <person name="Gohl D.M."/>
            <person name="Silverstein K.A.T."/>
            <person name="Koren S."/>
            <person name="Bechman K.B."/>
            <person name="Herman A."/>
            <person name="Abrahante J.E."/>
            <person name="Garbe J."/>
        </authorList>
    </citation>
    <scope>NUCLEOTIDE SEQUENCE</scope>
    <source>
        <strain evidence="1">Duluth1</strain>
        <tissue evidence="1">Whole animal</tissue>
    </source>
</reference>
<dbReference type="Proteomes" id="UP000828390">
    <property type="component" value="Unassembled WGS sequence"/>
</dbReference>